<dbReference type="SUPFAM" id="SSF56024">
    <property type="entry name" value="Phospholipase D/nuclease"/>
    <property type="match status" value="2"/>
</dbReference>
<evidence type="ECO:0000256" key="3">
    <source>
        <dbReference type="ARBA" id="ARBA00022801"/>
    </source>
</evidence>
<feature type="domain" description="PLD phosphodiesterase" evidence="7">
    <location>
        <begin position="353"/>
        <end position="375"/>
    </location>
</feature>
<dbReference type="EMBL" id="VYXP01000007">
    <property type="protein sequence ID" value="KAA9130554.1"/>
    <property type="molecule type" value="Genomic_DNA"/>
</dbReference>
<keyword evidence="3" id="KW-0378">Hydrolase</keyword>
<dbReference type="AlphaFoldDB" id="A0A5N0T7S8"/>
<name>A0A5N0T7S8_9GAMM</name>
<dbReference type="Gene3D" id="3.30.870.10">
    <property type="entry name" value="Endonuclease Chain A"/>
    <property type="match status" value="2"/>
</dbReference>
<dbReference type="RefSeq" id="WP_150864858.1">
    <property type="nucleotide sequence ID" value="NZ_VYXP01000007.1"/>
</dbReference>
<feature type="transmembrane region" description="Helical" evidence="6">
    <location>
        <begin position="673"/>
        <end position="694"/>
    </location>
</feature>
<dbReference type="Pfam" id="PF09335">
    <property type="entry name" value="VTT_dom"/>
    <property type="match status" value="1"/>
</dbReference>
<gene>
    <name evidence="8" type="ORF">F3N42_12770</name>
</gene>
<evidence type="ECO:0000256" key="6">
    <source>
        <dbReference type="SAM" id="Phobius"/>
    </source>
</evidence>
<sequence length="701" mass="76979">MTAEPSSPFRPGDNAWRIEIASRAAVIVESAHYFRALRESLAHAREQVLIVGWDFDRRERLGRGDDDPSLQDALCRQVEDNADLDAWLLSWNYNPVYAREREWFQDLKLRFGTDERLHVHFDGAHPPGGSQHQKLVVIDDRVAFCGGIDLSRWRWDDASHAPDDPRRTDPDGKPYPPFHDAMMVVEGDAAAALGELARARWQRCGASPCPGQPARNDHATSPWPDSVEPAWEATPVAIARTLPAWEEHEPVREVEQLWLDTIASAQDYIYIENQYFSSARLASALAERLAGEQGPDVVLVLPHHTGGWLEQVTMDELRRHRLEQLYAADHADRLRVRYPHQPGLGDGECISVHAKIAVIDDRLVRIGSANASNRSMGLDSECDLAIDAPDSTAAADTLDRLLSEHLDTSPNVVRDHLREHGRLSRVIDELASEQGRSLRPLEREASGAPLDLNDDGDLLDPEEPIDPNYLVQRAIPKQEQPTGHRRLIGFILLVVLMLALAAAWRWTPLGDALDTQRLQDWLGFLDDGWARFGAVLAVIAITSLFMLPLSLLVVVAAVLLGPWQGFACSMIGALISGAAGFQAGKLMGGTLLERYDGSRVHRLSQRLSERGIMAVAVLRMIPVAPYTVVNVVAGASHISLFRFMVGSAIGLLPGIGALTLFSGSLVKAVKDPGAGTVTALVVVVVVIALAATGLKRVLKSS</sequence>
<evidence type="ECO:0000256" key="1">
    <source>
        <dbReference type="ARBA" id="ARBA00000798"/>
    </source>
</evidence>
<dbReference type="CDD" id="cd09143">
    <property type="entry name" value="PLDc_vPLD1_2_like_bac_2"/>
    <property type="match status" value="1"/>
</dbReference>
<dbReference type="Pfam" id="PF13091">
    <property type="entry name" value="PLDc_2"/>
    <property type="match status" value="1"/>
</dbReference>
<keyword evidence="4" id="KW-0443">Lipid metabolism</keyword>
<dbReference type="Proteomes" id="UP000325372">
    <property type="component" value="Unassembled WGS sequence"/>
</dbReference>
<feature type="transmembrane region" description="Helical" evidence="6">
    <location>
        <begin position="612"/>
        <end position="633"/>
    </location>
</feature>
<feature type="transmembrane region" description="Helical" evidence="6">
    <location>
        <begin position="532"/>
        <end position="559"/>
    </location>
</feature>
<comment type="caution">
    <text evidence="8">The sequence shown here is derived from an EMBL/GenBank/DDBJ whole genome shotgun (WGS) entry which is preliminary data.</text>
</comment>
<feature type="transmembrane region" description="Helical" evidence="6">
    <location>
        <begin position="640"/>
        <end position="661"/>
    </location>
</feature>
<keyword evidence="6" id="KW-0472">Membrane</keyword>
<dbReference type="InterPro" id="IPR001736">
    <property type="entry name" value="PLipase_D/transphosphatidylase"/>
</dbReference>
<dbReference type="PANTHER" id="PTHR18896">
    <property type="entry name" value="PHOSPHOLIPASE D"/>
    <property type="match status" value="1"/>
</dbReference>
<evidence type="ECO:0000313" key="8">
    <source>
        <dbReference type="EMBL" id="KAA9130554.1"/>
    </source>
</evidence>
<keyword evidence="6" id="KW-1133">Transmembrane helix</keyword>
<dbReference type="PANTHER" id="PTHR18896:SF76">
    <property type="entry name" value="PHOSPHOLIPASE"/>
    <property type="match status" value="1"/>
</dbReference>
<reference evidence="8 9" key="1">
    <citation type="submission" date="2019-09" db="EMBL/GenBank/DDBJ databases">
        <title>Wenzhouxiangella sp. Genome sequencing and assembly.</title>
        <authorList>
            <person name="Zhang R."/>
        </authorList>
    </citation>
    <scope>NUCLEOTIDE SEQUENCE [LARGE SCALE GENOMIC DNA]</scope>
    <source>
        <strain evidence="8 9">W260</strain>
    </source>
</reference>
<dbReference type="InterPro" id="IPR032816">
    <property type="entry name" value="VTT_dom"/>
</dbReference>
<evidence type="ECO:0000256" key="5">
    <source>
        <dbReference type="SAM" id="MobiDB-lite"/>
    </source>
</evidence>
<feature type="transmembrane region" description="Helical" evidence="6">
    <location>
        <begin position="487"/>
        <end position="506"/>
    </location>
</feature>
<keyword evidence="2" id="KW-0677">Repeat</keyword>
<dbReference type="GO" id="GO:0009395">
    <property type="term" value="P:phospholipid catabolic process"/>
    <property type="evidence" value="ECO:0007669"/>
    <property type="project" value="TreeGrafter"/>
</dbReference>
<comment type="catalytic activity">
    <reaction evidence="1">
        <text>a 1,2-diacyl-sn-glycero-3-phosphocholine + H2O = a 1,2-diacyl-sn-glycero-3-phosphate + choline + H(+)</text>
        <dbReference type="Rhea" id="RHEA:14445"/>
        <dbReference type="ChEBI" id="CHEBI:15354"/>
        <dbReference type="ChEBI" id="CHEBI:15377"/>
        <dbReference type="ChEBI" id="CHEBI:15378"/>
        <dbReference type="ChEBI" id="CHEBI:57643"/>
        <dbReference type="ChEBI" id="CHEBI:58608"/>
        <dbReference type="EC" id="3.1.4.4"/>
    </reaction>
</comment>
<dbReference type="InterPro" id="IPR015679">
    <property type="entry name" value="PLipase_D_fam"/>
</dbReference>
<evidence type="ECO:0000313" key="9">
    <source>
        <dbReference type="Proteomes" id="UP000325372"/>
    </source>
</evidence>
<feature type="domain" description="PLD phosphodiesterase" evidence="7">
    <location>
        <begin position="127"/>
        <end position="154"/>
    </location>
</feature>
<protein>
    <recommendedName>
        <fullName evidence="7">PLD phosphodiesterase domain-containing protein</fullName>
    </recommendedName>
</protein>
<dbReference type="SMART" id="SM00155">
    <property type="entry name" value="PLDc"/>
    <property type="match status" value="2"/>
</dbReference>
<feature type="region of interest" description="Disordered" evidence="5">
    <location>
        <begin position="438"/>
        <end position="458"/>
    </location>
</feature>
<dbReference type="GO" id="GO:0005886">
    <property type="term" value="C:plasma membrane"/>
    <property type="evidence" value="ECO:0007669"/>
    <property type="project" value="UniProtKB-ARBA"/>
</dbReference>
<dbReference type="Pfam" id="PF00614">
    <property type="entry name" value="PLDc"/>
    <property type="match status" value="1"/>
</dbReference>
<dbReference type="GO" id="GO:0004630">
    <property type="term" value="F:phospholipase D activity"/>
    <property type="evidence" value="ECO:0007669"/>
    <property type="project" value="UniProtKB-EC"/>
</dbReference>
<evidence type="ECO:0000259" key="7">
    <source>
        <dbReference type="PROSITE" id="PS50035"/>
    </source>
</evidence>
<keyword evidence="6" id="KW-0812">Transmembrane</keyword>
<organism evidence="8 9">
    <name type="scientific">Marinihelvus fidelis</name>
    <dbReference type="NCBI Taxonomy" id="2613842"/>
    <lineage>
        <taxon>Bacteria</taxon>
        <taxon>Pseudomonadati</taxon>
        <taxon>Pseudomonadota</taxon>
        <taxon>Gammaproteobacteria</taxon>
        <taxon>Chromatiales</taxon>
        <taxon>Wenzhouxiangellaceae</taxon>
        <taxon>Marinihelvus</taxon>
    </lineage>
</organism>
<evidence type="ECO:0000256" key="2">
    <source>
        <dbReference type="ARBA" id="ARBA00022737"/>
    </source>
</evidence>
<accession>A0A5N0T7S8</accession>
<dbReference type="CDD" id="cd09140">
    <property type="entry name" value="PLDc_vPLD1_2_like_bac_1"/>
    <property type="match status" value="1"/>
</dbReference>
<keyword evidence="9" id="KW-1185">Reference proteome</keyword>
<dbReference type="InterPro" id="IPR025202">
    <property type="entry name" value="PLD-like_dom"/>
</dbReference>
<dbReference type="PROSITE" id="PS50035">
    <property type="entry name" value="PLD"/>
    <property type="match status" value="2"/>
</dbReference>
<evidence type="ECO:0000256" key="4">
    <source>
        <dbReference type="ARBA" id="ARBA00023098"/>
    </source>
</evidence>
<proteinExistence type="predicted"/>